<dbReference type="SUPFAM" id="SSF55048">
    <property type="entry name" value="Probable ACP-binding domain of malonyl-CoA ACP transacylase"/>
    <property type="match status" value="1"/>
</dbReference>
<evidence type="ECO:0000256" key="8">
    <source>
        <dbReference type="ARBA" id="ARBA00023315"/>
    </source>
</evidence>
<feature type="domain" description="Carrier" evidence="10">
    <location>
        <begin position="2454"/>
        <end position="2531"/>
    </location>
</feature>
<dbReference type="InterPro" id="IPR020843">
    <property type="entry name" value="ER"/>
</dbReference>
<keyword evidence="5" id="KW-0521">NADP</keyword>
<dbReference type="PROSITE" id="PS52004">
    <property type="entry name" value="KS3_2"/>
    <property type="match status" value="1"/>
</dbReference>
<dbReference type="InterPro" id="IPR018201">
    <property type="entry name" value="Ketoacyl_synth_AS"/>
</dbReference>
<evidence type="ECO:0000256" key="7">
    <source>
        <dbReference type="ARBA" id="ARBA00023268"/>
    </source>
</evidence>
<evidence type="ECO:0000256" key="4">
    <source>
        <dbReference type="ARBA" id="ARBA00022679"/>
    </source>
</evidence>
<comment type="caution">
    <text evidence="9">Lacks conserved residue(s) required for the propagation of feature annotation.</text>
</comment>
<dbReference type="GeneID" id="87915778"/>
<sequence length="2545" mass="275568">MASTDGIDSRWLDANGAEPIAIIGSACRFSGTASNEDGLWQMLSSGRTSWASNARNRFKMESFWHPQAHLPGSTNARGVHLLHQDPAVFDNDFFGISGVEAKAIDPQQRLMLEVAYETFENAGIPLNKLEGSNTGVFCAVSYTDYDQILGRDPETSPMYRFTGTGPSLTSARVSYAFDLHGPSKSVDTACSSALVAVHDAIHALRAGDADQVLVGGSNLILDPDKMSIISSMQFLSPDGRCYSFDSRASGYARGEGVVAILLKPLSAALRDGDRIRSVIRGSAVVSDGKTPGITMPSPVSQYATIQRAYKTAGLDPRETVYVEAHGTGTNAGDNCEATAFNNAFCSDRSDKLIIGSVKSNLGHTECVSGLAGLVKVLLMLEKGGIVPTPTFEHANPNLKLESRGLEVASKFQEWPEGQLRRASINGSGYGGTNTHVILEAWTEPAKTAEPTPIVETRVTRGAIATESPNKGSKVFVWSHQREDGFAKLASTWKRFIMASKANRQQLSLDDLAFTLSSRRSRLSQRVAVVASNIDQLLEGLREIELGSIRPVKALTDARTCFIFTGKSLRDCAKSNHEWHRSTPADNFIPSSIGQGAQWARMGLELLSYPVYAESMLKSERELIRMGATWRLVDELKKTKENSRINDAELAQPCCTAIQVALVDLLASWGVHPDLVCGHSSGEIAAAYAAGSLTASDALKVAYHRGKSVYYLKLKKGTRQGGMLAAGLSETDAQKYLSKYSEQTVNVACINSPTSVTLSGDVAAIDEIASKLEEDGVFNRKLAVPVAYHSSHMAAIGEFYLAALEKLQPCQFKPGVRMISSVTCDEVDGREMDGAYWVSNLLRPVRFSPALSKVLSLPVKGSSSSTLPPTVMVELGPHSALQGPATQIAKTIPGLPSNYFSCLKRNQDAVQSALSFASSLFTHGLPIALTGANNPLGVHTKVLTNLPSYSWNHGKAHWNESRRSQAYRMRKFPRHDLLGSAAADSISAEPSWRMFIRLSEMPWVKGHCIDGQIVFSAAGFLTMIVEALKRQANTLQRPWKNRVIEFKQVVIDRPLLIQDDAFGAEVFTLLRPYSVTSRDSSLKWQEFRIYSVSQNNESTEHCRGLIALSENMGRLRTSSSSTAALPRAGDDSDEWTQLESRELYKLLGSSGNDYSGCFANLDNVSARAWESSCELTVPDVKATMPSAHQEPHHIHPTTLEGCFLACLPGVKFANSLDGPQVVAAIDELCISTDIDLIPGRKISIAARTNPYGLRQHSSDIFATDFDNADRVILRVGGIKFSSLGSYQQDASQVDDPLCHKVEWLMDPFSSSRDAVAKYCQRNLVYRNQQLRKNCDPVSLGIIRDTLAQISSEDEPSITHHLRRFYGWMQEQDISSAPLTNSNDQALSAAGQVLNQLGPHLADILRGNQDIMSVLPDTELLRRLYLDDDCFSRCHTQLAEYLKLLQYKVPNLRILEVGGGDGVLTSVLLEALYGDKRDYATTRGTYVFTDVSDLNTSKAQEAMKMFEDVMEFKCLDIERSPAQQGFELNSFDIIVTSNAIHTARGIEHTLNNLNSLLKPDGQIAFIELTAPSLRWGLLGGSLPNWWAGVEEGRISSPLLSTPEWEKVLVKSGFSGVSVEMRDFESDEEHEASLLISHAANTGVKAGVGNISIFTGQQSDDLAGELRSGLVARYPGTVVSIVPLAKATAAPGTYIFLPDVAEDFLVGASEKDWENTKNLLSDAKAVLWVTKGASLAGSETSGALITGLARSLRASRPDLSLFTLDIDAESAEVSGILQVYEKYLGPSASPYSASEWELALSNGNIVIPRLLENKEVNLQVQDATSKHHPRDEVYTDFDRPLSLRINSVGVFDSLYWADDQVHSLPPKPTQVKVRVETFALNFKDMLTTTGQLEGNSALLLEGSGVILEVGDASQSSFSVGDRVSFFSPDGLATVSNVDVRHTVKVPEDVSGEIAAAVPLAYSTALYALRDIARIQGGESILIHSGAGAVGQAAIALARAFGVEEIYVTAGSSERAELVSKTFGIPAERILSSRDLDLGHRLLDLTNGRGVDVVVGSLSGDAFSESCSAIASFGRIIQLCERDVANGGRVDMKHLQRNASLSVVNMGFLARERPRVFKEVLETCFSMLQKRTLPLLGPIATYHASNVAEQLRLMQAGGHVGKTVFQLDSSLPLKFQPPKPKPAALQNNSSYLVVGSVGNLDAAIAKYLAKLGAHRLIACQGSGVEVVCDDVKRLGTEVAFIPGNTSTRPLVDQLRDASVGAPIRGIILGDSETFDTDITSVTYSQWSTTVEPTTKGIISLQEAFGSNLDFFILLNRTSSVVGGPEQSVTDAIGAFRDSFAQSQARLGLPVRAINIGTMQKDNPANGDEDTLPPSDVRPQTMEEVLAVINYAIQNPVAKGQIICGASQFAPDPSSPAAQRPDARFSHIWSRTTPRASKGGEDDAFDVQAALRGSSSGDAAVEAVFTGLKQKLARLLAVATTEIQPDRAVSTYGVDSLVAVELRNWITGHLGGHVQMLELMSSLSIMQLSEVIAKRSRLVPASVFGGAEKS</sequence>
<comment type="pathway">
    <text evidence="1">Secondary metabolite biosynthesis.</text>
</comment>
<dbReference type="InterPro" id="IPR057326">
    <property type="entry name" value="KR_dom"/>
</dbReference>
<dbReference type="InterPro" id="IPR049552">
    <property type="entry name" value="PKS_DH_N"/>
</dbReference>
<dbReference type="EMBL" id="JAWRVG010000004">
    <property type="protein sequence ID" value="KAK4082877.1"/>
    <property type="molecule type" value="Genomic_DNA"/>
</dbReference>
<dbReference type="GO" id="GO:0016491">
    <property type="term" value="F:oxidoreductase activity"/>
    <property type="evidence" value="ECO:0007669"/>
    <property type="project" value="UniProtKB-KW"/>
</dbReference>
<gene>
    <name evidence="13" type="ORF">Triagg1_1767</name>
</gene>
<dbReference type="GO" id="GO:0006633">
    <property type="term" value="P:fatty acid biosynthetic process"/>
    <property type="evidence" value="ECO:0007669"/>
    <property type="project" value="InterPro"/>
</dbReference>
<dbReference type="GO" id="GO:0031177">
    <property type="term" value="F:phosphopantetheine binding"/>
    <property type="evidence" value="ECO:0007669"/>
    <property type="project" value="InterPro"/>
</dbReference>
<dbReference type="Pfam" id="PF08242">
    <property type="entry name" value="Methyltransf_12"/>
    <property type="match status" value="1"/>
</dbReference>
<dbReference type="Pfam" id="PF00698">
    <property type="entry name" value="Acyl_transf_1"/>
    <property type="match status" value="1"/>
</dbReference>
<dbReference type="CDD" id="cd00833">
    <property type="entry name" value="PKS"/>
    <property type="match status" value="1"/>
</dbReference>
<dbReference type="InterPro" id="IPR013968">
    <property type="entry name" value="PKS_KR"/>
</dbReference>
<dbReference type="InterPro" id="IPR014031">
    <property type="entry name" value="Ketoacyl_synth_C"/>
</dbReference>
<dbReference type="SMART" id="SM00823">
    <property type="entry name" value="PKS_PP"/>
    <property type="match status" value="1"/>
</dbReference>
<dbReference type="PROSITE" id="PS50075">
    <property type="entry name" value="CARRIER"/>
    <property type="match status" value="1"/>
</dbReference>
<evidence type="ECO:0000256" key="9">
    <source>
        <dbReference type="PROSITE-ProRule" id="PRU01363"/>
    </source>
</evidence>
<dbReference type="Gene3D" id="3.40.366.10">
    <property type="entry name" value="Malonyl-Coenzyme A Acyl Carrier Protein, domain 2"/>
    <property type="match status" value="1"/>
</dbReference>
<evidence type="ECO:0000256" key="5">
    <source>
        <dbReference type="ARBA" id="ARBA00022857"/>
    </source>
</evidence>
<dbReference type="Gene3D" id="3.90.180.10">
    <property type="entry name" value="Medium-chain alcohol dehydrogenases, catalytic domain"/>
    <property type="match status" value="1"/>
</dbReference>
<dbReference type="InterPro" id="IPR020806">
    <property type="entry name" value="PKS_PP-bd"/>
</dbReference>
<evidence type="ECO:0000259" key="11">
    <source>
        <dbReference type="PROSITE" id="PS52004"/>
    </source>
</evidence>
<dbReference type="InterPro" id="IPR011032">
    <property type="entry name" value="GroES-like_sf"/>
</dbReference>
<dbReference type="Pfam" id="PF08240">
    <property type="entry name" value="ADH_N"/>
    <property type="match status" value="1"/>
</dbReference>
<reference evidence="13" key="1">
    <citation type="submission" date="2023-11" db="EMBL/GenBank/DDBJ databases">
        <title>The genome sequences of three competitors of mushroom-forming fungi.</title>
        <authorList>
            <person name="Beijen E."/>
            <person name="Ohm R.A."/>
        </authorList>
    </citation>
    <scope>NUCLEOTIDE SEQUENCE</scope>
    <source>
        <strain evidence="13">CBS 100526</strain>
    </source>
</reference>
<dbReference type="SUPFAM" id="SSF53335">
    <property type="entry name" value="S-adenosyl-L-methionine-dependent methyltransferases"/>
    <property type="match status" value="1"/>
</dbReference>
<dbReference type="SUPFAM" id="SSF53901">
    <property type="entry name" value="Thiolase-like"/>
    <property type="match status" value="1"/>
</dbReference>
<evidence type="ECO:0000256" key="2">
    <source>
        <dbReference type="ARBA" id="ARBA00022450"/>
    </source>
</evidence>
<dbReference type="InterPro" id="IPR009081">
    <property type="entry name" value="PP-bd_ACP"/>
</dbReference>
<dbReference type="RefSeq" id="XP_062759306.1">
    <property type="nucleotide sequence ID" value="XM_062895873.1"/>
</dbReference>
<organism evidence="13 14">
    <name type="scientific">Trichoderma aggressivum f. europaeum</name>
    <dbReference type="NCBI Taxonomy" id="173218"/>
    <lineage>
        <taxon>Eukaryota</taxon>
        <taxon>Fungi</taxon>
        <taxon>Dikarya</taxon>
        <taxon>Ascomycota</taxon>
        <taxon>Pezizomycotina</taxon>
        <taxon>Sordariomycetes</taxon>
        <taxon>Hypocreomycetidae</taxon>
        <taxon>Hypocreales</taxon>
        <taxon>Hypocreaceae</taxon>
        <taxon>Trichoderma</taxon>
    </lineage>
</organism>
<proteinExistence type="predicted"/>
<dbReference type="PROSITE" id="PS00606">
    <property type="entry name" value="KS3_1"/>
    <property type="match status" value="1"/>
</dbReference>
<dbReference type="InterPro" id="IPR013149">
    <property type="entry name" value="ADH-like_C"/>
</dbReference>
<dbReference type="SMART" id="SM00829">
    <property type="entry name" value="PKS_ER"/>
    <property type="match status" value="1"/>
</dbReference>
<feature type="region of interest" description="N-terminal hotdog fold" evidence="9">
    <location>
        <begin position="974"/>
        <end position="1112"/>
    </location>
</feature>
<dbReference type="InterPro" id="IPR029063">
    <property type="entry name" value="SAM-dependent_MTases_sf"/>
</dbReference>
<dbReference type="Pfam" id="PF21089">
    <property type="entry name" value="PKS_DH_N"/>
    <property type="match status" value="1"/>
</dbReference>
<dbReference type="InterPro" id="IPR032821">
    <property type="entry name" value="PKS_assoc"/>
</dbReference>
<dbReference type="Gene3D" id="1.10.1200.10">
    <property type="entry name" value="ACP-like"/>
    <property type="match status" value="1"/>
</dbReference>
<dbReference type="CDD" id="cd02440">
    <property type="entry name" value="AdoMet_MTases"/>
    <property type="match status" value="1"/>
</dbReference>
<evidence type="ECO:0000313" key="13">
    <source>
        <dbReference type="EMBL" id="KAK4082877.1"/>
    </source>
</evidence>
<feature type="domain" description="PKS/mFAS DH" evidence="12">
    <location>
        <begin position="974"/>
        <end position="1288"/>
    </location>
</feature>
<comment type="caution">
    <text evidence="13">The sequence shown here is derived from an EMBL/GenBank/DDBJ whole genome shotgun (WGS) entry which is preliminary data.</text>
</comment>
<accession>A0AAE1M8P6</accession>
<dbReference type="Proteomes" id="UP001273209">
    <property type="component" value="Unassembled WGS sequence"/>
</dbReference>
<dbReference type="PROSITE" id="PS00012">
    <property type="entry name" value="PHOSPHOPANTETHEINE"/>
    <property type="match status" value="1"/>
</dbReference>
<evidence type="ECO:0008006" key="15">
    <source>
        <dbReference type="Google" id="ProtNLM"/>
    </source>
</evidence>
<dbReference type="InterPro" id="IPR020807">
    <property type="entry name" value="PKS_DH"/>
</dbReference>
<dbReference type="InterPro" id="IPR036291">
    <property type="entry name" value="NAD(P)-bd_dom_sf"/>
</dbReference>
<keyword evidence="2" id="KW-0596">Phosphopantetheine</keyword>
<dbReference type="CDD" id="cd05195">
    <property type="entry name" value="enoyl_red"/>
    <property type="match status" value="1"/>
</dbReference>
<dbReference type="Gene3D" id="3.40.50.720">
    <property type="entry name" value="NAD(P)-binding Rossmann-like Domain"/>
    <property type="match status" value="1"/>
</dbReference>
<dbReference type="Pfam" id="PF14765">
    <property type="entry name" value="PS-DH"/>
    <property type="match status" value="1"/>
</dbReference>
<evidence type="ECO:0000256" key="6">
    <source>
        <dbReference type="ARBA" id="ARBA00023002"/>
    </source>
</evidence>
<keyword evidence="3" id="KW-0597">Phosphoprotein</keyword>
<dbReference type="SMART" id="SM00826">
    <property type="entry name" value="PKS_DH"/>
    <property type="match status" value="1"/>
</dbReference>
<dbReference type="Gene3D" id="3.30.70.3290">
    <property type="match status" value="1"/>
</dbReference>
<dbReference type="InterPro" id="IPR036736">
    <property type="entry name" value="ACP-like_sf"/>
</dbReference>
<dbReference type="Pfam" id="PF00109">
    <property type="entry name" value="ketoacyl-synt"/>
    <property type="match status" value="1"/>
</dbReference>
<dbReference type="InterPro" id="IPR056501">
    <property type="entry name" value="NAD-bd_HRPKS_sdrA"/>
</dbReference>
<dbReference type="InterPro" id="IPR006162">
    <property type="entry name" value="Ppantetheine_attach_site"/>
</dbReference>
<dbReference type="SUPFAM" id="SSF52151">
    <property type="entry name" value="FabD/lysophospholipase-like"/>
    <property type="match status" value="1"/>
</dbReference>
<dbReference type="Gene3D" id="3.40.47.10">
    <property type="match status" value="1"/>
</dbReference>
<evidence type="ECO:0000259" key="12">
    <source>
        <dbReference type="PROSITE" id="PS52019"/>
    </source>
</evidence>
<dbReference type="InterPro" id="IPR020841">
    <property type="entry name" value="PKS_Beta-ketoAc_synthase_dom"/>
</dbReference>
<evidence type="ECO:0000256" key="3">
    <source>
        <dbReference type="ARBA" id="ARBA00022553"/>
    </source>
</evidence>
<dbReference type="SUPFAM" id="SSF50129">
    <property type="entry name" value="GroES-like"/>
    <property type="match status" value="1"/>
</dbReference>
<dbReference type="GO" id="GO:0004315">
    <property type="term" value="F:3-oxoacyl-[acyl-carrier-protein] synthase activity"/>
    <property type="evidence" value="ECO:0007669"/>
    <property type="project" value="InterPro"/>
</dbReference>
<protein>
    <recommendedName>
        <fullName evidence="15">Polyketide synthase</fullName>
    </recommendedName>
</protein>
<keyword evidence="8" id="KW-0012">Acyltransferase</keyword>
<dbReference type="InterPro" id="IPR013154">
    <property type="entry name" value="ADH-like_N"/>
</dbReference>
<dbReference type="InterPro" id="IPR014030">
    <property type="entry name" value="Ketoacyl_synth_N"/>
</dbReference>
<dbReference type="PANTHER" id="PTHR43775:SF29">
    <property type="entry name" value="ASPERFURANONE POLYKETIDE SYNTHASE AFOG-RELATED"/>
    <property type="match status" value="1"/>
</dbReference>
<dbReference type="Pfam" id="PF02801">
    <property type="entry name" value="Ketoacyl-synt_C"/>
    <property type="match status" value="1"/>
</dbReference>
<name>A0AAE1M8P6_9HYPO</name>
<dbReference type="InterPro" id="IPR050091">
    <property type="entry name" value="PKS_NRPS_Biosynth_Enz"/>
</dbReference>
<dbReference type="Pfam" id="PF08659">
    <property type="entry name" value="KR"/>
    <property type="match status" value="1"/>
</dbReference>
<dbReference type="Gene3D" id="3.40.50.150">
    <property type="entry name" value="Vaccinia Virus protein VP39"/>
    <property type="match status" value="1"/>
</dbReference>
<dbReference type="SUPFAM" id="SSF51735">
    <property type="entry name" value="NAD(P)-binding Rossmann-fold domains"/>
    <property type="match status" value="2"/>
</dbReference>
<dbReference type="Pfam" id="PF23114">
    <property type="entry name" value="NAD-bd_HRPKS_sdrA"/>
    <property type="match status" value="1"/>
</dbReference>
<evidence type="ECO:0000313" key="14">
    <source>
        <dbReference type="Proteomes" id="UP001273209"/>
    </source>
</evidence>
<dbReference type="InterPro" id="IPR016039">
    <property type="entry name" value="Thiolase-like"/>
</dbReference>
<evidence type="ECO:0000259" key="10">
    <source>
        <dbReference type="PROSITE" id="PS50075"/>
    </source>
</evidence>
<dbReference type="SMART" id="SM00825">
    <property type="entry name" value="PKS_KS"/>
    <property type="match status" value="1"/>
</dbReference>
<dbReference type="InterPro" id="IPR001227">
    <property type="entry name" value="Ac_transferase_dom_sf"/>
</dbReference>
<keyword evidence="4" id="KW-0808">Transferase</keyword>
<dbReference type="Pfam" id="PF16197">
    <property type="entry name" value="KAsynt_C_assoc"/>
    <property type="match status" value="1"/>
</dbReference>
<dbReference type="InterPro" id="IPR049551">
    <property type="entry name" value="PKS_DH_C"/>
</dbReference>
<dbReference type="PROSITE" id="PS52019">
    <property type="entry name" value="PKS_MFAS_DH"/>
    <property type="match status" value="1"/>
</dbReference>
<dbReference type="SMART" id="SM00827">
    <property type="entry name" value="PKS_AT"/>
    <property type="match status" value="1"/>
</dbReference>
<dbReference type="SUPFAM" id="SSF47336">
    <property type="entry name" value="ACP-like"/>
    <property type="match status" value="1"/>
</dbReference>
<dbReference type="SMART" id="SM00822">
    <property type="entry name" value="PKS_KR"/>
    <property type="match status" value="1"/>
</dbReference>
<dbReference type="InterPro" id="IPR042104">
    <property type="entry name" value="PKS_dehydratase_sf"/>
</dbReference>
<evidence type="ECO:0000256" key="1">
    <source>
        <dbReference type="ARBA" id="ARBA00005179"/>
    </source>
</evidence>
<dbReference type="InterPro" id="IPR049900">
    <property type="entry name" value="PKS_mFAS_DH"/>
</dbReference>
<dbReference type="InterPro" id="IPR014043">
    <property type="entry name" value="Acyl_transferase_dom"/>
</dbReference>
<dbReference type="Gene3D" id="3.10.129.110">
    <property type="entry name" value="Polyketide synthase dehydratase"/>
    <property type="match status" value="1"/>
</dbReference>
<dbReference type="InterPro" id="IPR013217">
    <property type="entry name" value="Methyltransf_12"/>
</dbReference>
<keyword evidence="14" id="KW-1185">Reference proteome</keyword>
<dbReference type="GO" id="GO:0004312">
    <property type="term" value="F:fatty acid synthase activity"/>
    <property type="evidence" value="ECO:0007669"/>
    <property type="project" value="TreeGrafter"/>
</dbReference>
<dbReference type="Pfam" id="PF23297">
    <property type="entry name" value="ACP_SdgA_C"/>
    <property type="match status" value="1"/>
</dbReference>
<dbReference type="InterPro" id="IPR016035">
    <property type="entry name" value="Acyl_Trfase/lysoPLipase"/>
</dbReference>
<feature type="region of interest" description="C-terminal hotdog fold" evidence="9">
    <location>
        <begin position="1133"/>
        <end position="1288"/>
    </location>
</feature>
<keyword evidence="6" id="KW-0560">Oxidoreductase</keyword>
<feature type="domain" description="Ketosynthase family 3 (KS3)" evidence="11">
    <location>
        <begin position="17"/>
        <end position="440"/>
    </location>
</feature>
<dbReference type="PANTHER" id="PTHR43775">
    <property type="entry name" value="FATTY ACID SYNTHASE"/>
    <property type="match status" value="1"/>
</dbReference>
<dbReference type="InterPro" id="IPR016036">
    <property type="entry name" value="Malonyl_transacylase_ACP-bd"/>
</dbReference>
<dbReference type="Pfam" id="PF00107">
    <property type="entry name" value="ADH_zinc_N"/>
    <property type="match status" value="1"/>
</dbReference>
<dbReference type="GO" id="GO:0030639">
    <property type="term" value="P:polyketide biosynthetic process"/>
    <property type="evidence" value="ECO:0007669"/>
    <property type="project" value="UniProtKB-ARBA"/>
</dbReference>
<keyword evidence="7" id="KW-0511">Multifunctional enzyme</keyword>